<protein>
    <recommendedName>
        <fullName evidence="1">HTH crp-type domain-containing protein</fullName>
    </recommendedName>
</protein>
<proteinExistence type="predicted"/>
<dbReference type="GO" id="GO:0006355">
    <property type="term" value="P:regulation of DNA-templated transcription"/>
    <property type="evidence" value="ECO:0007669"/>
    <property type="project" value="InterPro"/>
</dbReference>
<dbReference type="RefSeq" id="WP_069609558.1">
    <property type="nucleotide sequence ID" value="NZ_CP015218.1"/>
</dbReference>
<accession>A0A1D7V3A8</accession>
<evidence type="ECO:0000313" key="2">
    <source>
        <dbReference type="EMBL" id="AOP36337.1"/>
    </source>
</evidence>
<dbReference type="GO" id="GO:0003677">
    <property type="term" value="F:DNA binding"/>
    <property type="evidence" value="ECO:0007669"/>
    <property type="project" value="InterPro"/>
</dbReference>
<dbReference type="PRINTS" id="PR00034">
    <property type="entry name" value="HTHCRP"/>
</dbReference>
<name>A0A1D7V3A8_9LEPT</name>
<dbReference type="Gene3D" id="1.10.10.10">
    <property type="entry name" value="Winged helix-like DNA-binding domain superfamily/Winged helix DNA-binding domain"/>
    <property type="match status" value="1"/>
</dbReference>
<dbReference type="KEGG" id="laj:A0128_20170"/>
<dbReference type="InterPro" id="IPR036388">
    <property type="entry name" value="WH-like_DNA-bd_sf"/>
</dbReference>
<gene>
    <name evidence="2" type="ORF">A0128_20170</name>
</gene>
<dbReference type="InterPro" id="IPR012318">
    <property type="entry name" value="HTH_CRP"/>
</dbReference>
<evidence type="ECO:0000313" key="3">
    <source>
        <dbReference type="Proteomes" id="UP000094197"/>
    </source>
</evidence>
<sequence>MKFVFGKNGKIKVYFEDLRYFGKRTPELAWLFAEECSRREYARYGIAFTSVRQRLVRHLLLNAISQESPPFRSVKMFQQDLADSIGTVREVVVRELRSLKKEGLIASSKGRIEIVRPGDLLVLSEESS</sequence>
<dbReference type="EMBL" id="CP015218">
    <property type="protein sequence ID" value="AOP36337.1"/>
    <property type="molecule type" value="Genomic_DNA"/>
</dbReference>
<organism evidence="2 3">
    <name type="scientific">Leptospira tipperaryensis</name>
    <dbReference type="NCBI Taxonomy" id="2564040"/>
    <lineage>
        <taxon>Bacteria</taxon>
        <taxon>Pseudomonadati</taxon>
        <taxon>Spirochaetota</taxon>
        <taxon>Spirochaetia</taxon>
        <taxon>Leptospirales</taxon>
        <taxon>Leptospiraceae</taxon>
        <taxon>Leptospira</taxon>
    </lineage>
</organism>
<reference evidence="2 3" key="1">
    <citation type="submission" date="2016-04" db="EMBL/GenBank/DDBJ databases">
        <title>Complete genome seqeunce of Leptospira alstonii serovar Room22.</title>
        <authorList>
            <person name="Nally J.E."/>
            <person name="Bayles D.O."/>
            <person name="Hurley D."/>
            <person name="Fanning S."/>
            <person name="McMahon B.J."/>
            <person name="Arent Z."/>
        </authorList>
    </citation>
    <scope>NUCLEOTIDE SEQUENCE [LARGE SCALE GENOMIC DNA]</scope>
    <source>
        <strain evidence="2 3">GWTS #1</strain>
    </source>
</reference>
<dbReference type="InterPro" id="IPR036390">
    <property type="entry name" value="WH_DNA-bd_sf"/>
</dbReference>
<evidence type="ECO:0000259" key="1">
    <source>
        <dbReference type="PROSITE" id="PS51063"/>
    </source>
</evidence>
<dbReference type="AlphaFoldDB" id="A0A1D7V3A8"/>
<dbReference type="Pfam" id="PF13545">
    <property type="entry name" value="HTH_Crp_2"/>
    <property type="match status" value="1"/>
</dbReference>
<keyword evidence="3" id="KW-1185">Reference proteome</keyword>
<feature type="domain" description="HTH crp-type" evidence="1">
    <location>
        <begin position="49"/>
        <end position="118"/>
    </location>
</feature>
<dbReference type="OrthoDB" id="41390at2"/>
<dbReference type="SUPFAM" id="SSF46785">
    <property type="entry name" value="Winged helix' DNA-binding domain"/>
    <property type="match status" value="1"/>
</dbReference>
<dbReference type="Proteomes" id="UP000094197">
    <property type="component" value="Chromosome 2"/>
</dbReference>
<dbReference type="PROSITE" id="PS51063">
    <property type="entry name" value="HTH_CRP_2"/>
    <property type="match status" value="1"/>
</dbReference>